<protein>
    <submittedName>
        <fullName evidence="1">Uncharacterized protein</fullName>
    </submittedName>
</protein>
<proteinExistence type="predicted"/>
<keyword evidence="2" id="KW-1185">Reference proteome</keyword>
<organism evidence="1 2">
    <name type="scientific">Colletotrichum truncatum</name>
    <name type="common">Anthracnose fungus</name>
    <name type="synonym">Colletotrichum capsici</name>
    <dbReference type="NCBI Taxonomy" id="5467"/>
    <lineage>
        <taxon>Eukaryota</taxon>
        <taxon>Fungi</taxon>
        <taxon>Dikarya</taxon>
        <taxon>Ascomycota</taxon>
        <taxon>Pezizomycotina</taxon>
        <taxon>Sordariomycetes</taxon>
        <taxon>Hypocreomycetidae</taxon>
        <taxon>Glomerellales</taxon>
        <taxon>Glomerellaceae</taxon>
        <taxon>Colletotrichum</taxon>
        <taxon>Colletotrichum truncatum species complex</taxon>
    </lineage>
</organism>
<reference evidence="1 2" key="1">
    <citation type="journal article" date="2020" name="Phytopathology">
        <title>Genome Sequence Resources of Colletotrichum truncatum, C. plurivorum, C. musicola, and C. sojae: Four Species Pathogenic to Soybean (Glycine max).</title>
        <authorList>
            <person name="Rogerio F."/>
            <person name="Boufleur T.R."/>
            <person name="Ciampi-Guillardi M."/>
            <person name="Sukno S.A."/>
            <person name="Thon M.R."/>
            <person name="Massola Junior N.S."/>
            <person name="Baroncelli R."/>
        </authorList>
    </citation>
    <scope>NUCLEOTIDE SEQUENCE [LARGE SCALE GENOMIC DNA]</scope>
    <source>
        <strain evidence="1 2">CMES1059</strain>
    </source>
</reference>
<dbReference type="Proteomes" id="UP000805649">
    <property type="component" value="Unassembled WGS sequence"/>
</dbReference>
<sequence>MDDHRDRTHICSFCNRGFRKPEHLQRHRRIHTKEKPYSCECGSSFARKDMLQRHRRIYHNPDSVSTNNNVQRSSRAGIQPMDPLSDTASQTRSQTVSIRSHTRPEEYEAPLETPNDAQESIISLGEAVPLPPEYHSLSEHPI</sequence>
<dbReference type="EMBL" id="VUJX02000003">
    <property type="protein sequence ID" value="KAL0938331.1"/>
    <property type="molecule type" value="Genomic_DNA"/>
</dbReference>
<gene>
    <name evidence="1" type="ORF">CTRU02_204941</name>
</gene>
<accession>A0ACC3Z2M4</accession>
<evidence type="ECO:0000313" key="2">
    <source>
        <dbReference type="Proteomes" id="UP000805649"/>
    </source>
</evidence>
<name>A0ACC3Z2M4_COLTU</name>
<comment type="caution">
    <text evidence="1">The sequence shown here is derived from an EMBL/GenBank/DDBJ whole genome shotgun (WGS) entry which is preliminary data.</text>
</comment>
<evidence type="ECO:0000313" key="1">
    <source>
        <dbReference type="EMBL" id="KAL0938331.1"/>
    </source>
</evidence>